<name>J3LZH9_ORYBR</name>
<organism evidence="2">
    <name type="scientific">Oryza brachyantha</name>
    <name type="common">malo sina</name>
    <dbReference type="NCBI Taxonomy" id="4533"/>
    <lineage>
        <taxon>Eukaryota</taxon>
        <taxon>Viridiplantae</taxon>
        <taxon>Streptophyta</taxon>
        <taxon>Embryophyta</taxon>
        <taxon>Tracheophyta</taxon>
        <taxon>Spermatophyta</taxon>
        <taxon>Magnoliopsida</taxon>
        <taxon>Liliopsida</taxon>
        <taxon>Poales</taxon>
        <taxon>Poaceae</taxon>
        <taxon>BOP clade</taxon>
        <taxon>Oryzoideae</taxon>
        <taxon>Oryzeae</taxon>
        <taxon>Oryzinae</taxon>
        <taxon>Oryza</taxon>
    </lineage>
</organism>
<dbReference type="Gramene" id="OB04G25540.1">
    <property type="protein sequence ID" value="OB04G25540.1"/>
    <property type="gene ID" value="OB04G25540"/>
</dbReference>
<feature type="compositionally biased region" description="Low complexity" evidence="1">
    <location>
        <begin position="1"/>
        <end position="16"/>
    </location>
</feature>
<evidence type="ECO:0000256" key="1">
    <source>
        <dbReference type="SAM" id="MobiDB-lite"/>
    </source>
</evidence>
<feature type="compositionally biased region" description="Polar residues" evidence="1">
    <location>
        <begin position="40"/>
        <end position="50"/>
    </location>
</feature>
<dbReference type="Proteomes" id="UP000006038">
    <property type="component" value="Chromosome 4"/>
</dbReference>
<evidence type="ECO:0000313" key="2">
    <source>
        <dbReference type="EnsemblPlants" id="OB04G25540.1"/>
    </source>
</evidence>
<reference evidence="2" key="1">
    <citation type="journal article" date="2013" name="Nat. Commun.">
        <title>Whole-genome sequencing of Oryza brachyantha reveals mechanisms underlying Oryza genome evolution.</title>
        <authorList>
            <person name="Chen J."/>
            <person name="Huang Q."/>
            <person name="Gao D."/>
            <person name="Wang J."/>
            <person name="Lang Y."/>
            <person name="Liu T."/>
            <person name="Li B."/>
            <person name="Bai Z."/>
            <person name="Luis Goicoechea J."/>
            <person name="Liang C."/>
            <person name="Chen C."/>
            <person name="Zhang W."/>
            <person name="Sun S."/>
            <person name="Liao Y."/>
            <person name="Zhang X."/>
            <person name="Yang L."/>
            <person name="Song C."/>
            <person name="Wang M."/>
            <person name="Shi J."/>
            <person name="Liu G."/>
            <person name="Liu J."/>
            <person name="Zhou H."/>
            <person name="Zhou W."/>
            <person name="Yu Q."/>
            <person name="An N."/>
            <person name="Chen Y."/>
            <person name="Cai Q."/>
            <person name="Wang B."/>
            <person name="Liu B."/>
            <person name="Min J."/>
            <person name="Huang Y."/>
            <person name="Wu H."/>
            <person name="Li Z."/>
            <person name="Zhang Y."/>
            <person name="Yin Y."/>
            <person name="Song W."/>
            <person name="Jiang J."/>
            <person name="Jackson S.A."/>
            <person name="Wing R.A."/>
            <person name="Wang J."/>
            <person name="Chen M."/>
        </authorList>
    </citation>
    <scope>NUCLEOTIDE SEQUENCE [LARGE SCALE GENOMIC DNA]</scope>
    <source>
        <strain evidence="2">cv. IRGC 101232</strain>
    </source>
</reference>
<reference evidence="2" key="2">
    <citation type="submission" date="2013-04" db="UniProtKB">
        <authorList>
            <consortium name="EnsemblPlants"/>
        </authorList>
    </citation>
    <scope>IDENTIFICATION</scope>
</reference>
<accession>J3LZH9</accession>
<sequence>SRTSWRAAPAAWPRTRTGSRRTCAGWPPSPGTLPRPSPARTGSSTPASPRTYTHIEHLAVPLGHLPHLPV</sequence>
<evidence type="ECO:0000313" key="3">
    <source>
        <dbReference type="Proteomes" id="UP000006038"/>
    </source>
</evidence>
<dbReference type="EnsemblPlants" id="OB04G25540.1">
    <property type="protein sequence ID" value="OB04G25540.1"/>
    <property type="gene ID" value="OB04G25540"/>
</dbReference>
<dbReference type="AlphaFoldDB" id="J3LZH9"/>
<feature type="compositionally biased region" description="Pro residues" evidence="1">
    <location>
        <begin position="27"/>
        <end position="37"/>
    </location>
</feature>
<protein>
    <submittedName>
        <fullName evidence="2">Uncharacterized protein</fullName>
    </submittedName>
</protein>
<proteinExistence type="predicted"/>
<keyword evidence="3" id="KW-1185">Reference proteome</keyword>
<dbReference type="HOGENOM" id="CLU_2765365_0_0_1"/>
<feature type="region of interest" description="Disordered" evidence="1">
    <location>
        <begin position="1"/>
        <end position="50"/>
    </location>
</feature>